<keyword evidence="7 11" id="KW-1133">Transmembrane helix</keyword>
<keyword evidence="8" id="KW-0406">Ion transport</keyword>
<evidence type="ECO:0000256" key="7">
    <source>
        <dbReference type="ARBA" id="ARBA00022989"/>
    </source>
</evidence>
<dbReference type="GO" id="GO:0015252">
    <property type="term" value="F:proton channel activity"/>
    <property type="evidence" value="ECO:0007669"/>
    <property type="project" value="InterPro"/>
</dbReference>
<dbReference type="EMBL" id="CATQJA010002665">
    <property type="protein sequence ID" value="CAJ0583992.1"/>
    <property type="molecule type" value="Genomic_DNA"/>
</dbReference>
<feature type="transmembrane region" description="Helical" evidence="11">
    <location>
        <begin position="330"/>
        <end position="352"/>
    </location>
</feature>
<comment type="similarity">
    <text evidence="2">Belongs to the otopetrin family.</text>
</comment>
<feature type="transmembrane region" description="Helical" evidence="11">
    <location>
        <begin position="364"/>
        <end position="385"/>
    </location>
</feature>
<protein>
    <submittedName>
        <fullName evidence="12">Uncharacterized protein</fullName>
    </submittedName>
</protein>
<feature type="transmembrane region" description="Helical" evidence="11">
    <location>
        <begin position="117"/>
        <end position="142"/>
    </location>
</feature>
<evidence type="ECO:0000256" key="10">
    <source>
        <dbReference type="ARBA" id="ARBA00023303"/>
    </source>
</evidence>
<feature type="transmembrane region" description="Helical" evidence="11">
    <location>
        <begin position="443"/>
        <end position="462"/>
    </location>
</feature>
<sequence length="568" mass="63894">MCDPSTSLSILESGPEIEVPEEEKRERRVTLVGMPPNFYEKTIPLEEAENLVNGRWIDNQHARQFVCSLMSLLYALIITVFAIVIEISPTVKNRLAVGELKWFLEKTSHTGEGAGSLYLRLGAMFFGMIGIVLLGLEVFLLIRDDGGSYAIVQYILMIVFIFVQMHFIFCNSKMAFNTSLAISKFGMMHLVAVNAFTWLRFVIVKAASKHSKKKAQLLRSSSSQSEEEVIREKHEINETELYDVMATTVAEILETTTSSLDVRSKLYAEGFFGDITTFFVTCIVEYSLIGAAVMFIMWLSIGSGHHTPSHGAQRAKRKSRMRIDCSRSSTGLFGGILFTILAFVSIGVYSVFDSLHESKNSVLCFGIVDLVMFGWLLLVCMFGTWRMRVLQYRKDHSHHSGEMLDEILLVFGLFGEIVYCCIAIDLWVTTNPMKKYRMPNYDLPVYICRLLAVFFQAVFIMISSRLVARGAEETKIKPGKQSVTFLLVANVALFFFHTYESMKSTLPLSASSAAYPYIMYGVSPLVVFYRFHSSVCLVDIFKRTYNTKAGDSSSSASFTMTIDSTAGH</sequence>
<dbReference type="InterPro" id="IPR004878">
    <property type="entry name" value="Otopetrin"/>
</dbReference>
<dbReference type="Proteomes" id="UP001177023">
    <property type="component" value="Unassembled WGS sequence"/>
</dbReference>
<keyword evidence="13" id="KW-1185">Reference proteome</keyword>
<comment type="caution">
    <text evidence="12">The sequence shown here is derived from an EMBL/GenBank/DDBJ whole genome shotgun (WGS) entry which is preliminary data.</text>
</comment>
<feature type="transmembrane region" description="Helical" evidence="11">
    <location>
        <begin position="406"/>
        <end position="428"/>
    </location>
</feature>
<gene>
    <name evidence="12" type="ORF">MSPICULIGERA_LOCUS22060</name>
</gene>
<keyword evidence="3" id="KW-0813">Transport</keyword>
<keyword evidence="6" id="KW-0375">Hydrogen ion transport</keyword>
<dbReference type="GO" id="GO:0005886">
    <property type="term" value="C:plasma membrane"/>
    <property type="evidence" value="ECO:0007669"/>
    <property type="project" value="UniProtKB-SubCell"/>
</dbReference>
<feature type="transmembrane region" description="Helical" evidence="11">
    <location>
        <begin position="149"/>
        <end position="169"/>
    </location>
</feature>
<accession>A0AA36DB49</accession>
<keyword evidence="10" id="KW-0407">Ion channel</keyword>
<feature type="transmembrane region" description="Helical" evidence="11">
    <location>
        <begin position="514"/>
        <end position="532"/>
    </location>
</feature>
<feature type="transmembrane region" description="Helical" evidence="11">
    <location>
        <begin position="181"/>
        <end position="203"/>
    </location>
</feature>
<evidence type="ECO:0000256" key="9">
    <source>
        <dbReference type="ARBA" id="ARBA00023136"/>
    </source>
</evidence>
<evidence type="ECO:0000256" key="4">
    <source>
        <dbReference type="ARBA" id="ARBA00022475"/>
    </source>
</evidence>
<evidence type="ECO:0000256" key="8">
    <source>
        <dbReference type="ARBA" id="ARBA00023065"/>
    </source>
</evidence>
<dbReference type="Pfam" id="PF03189">
    <property type="entry name" value="Otopetrin"/>
    <property type="match status" value="1"/>
</dbReference>
<feature type="transmembrane region" description="Helical" evidence="11">
    <location>
        <begin position="65"/>
        <end position="85"/>
    </location>
</feature>
<dbReference type="PANTHER" id="PTHR21522:SF43">
    <property type="entry name" value="OTOPETRIN-2"/>
    <property type="match status" value="1"/>
</dbReference>
<proteinExistence type="inferred from homology"/>
<keyword evidence="5 11" id="KW-0812">Transmembrane</keyword>
<evidence type="ECO:0000256" key="11">
    <source>
        <dbReference type="SAM" id="Phobius"/>
    </source>
</evidence>
<name>A0AA36DB49_9BILA</name>
<evidence type="ECO:0000313" key="13">
    <source>
        <dbReference type="Proteomes" id="UP001177023"/>
    </source>
</evidence>
<evidence type="ECO:0000256" key="5">
    <source>
        <dbReference type="ARBA" id="ARBA00022692"/>
    </source>
</evidence>
<reference evidence="12" key="1">
    <citation type="submission" date="2023-06" db="EMBL/GenBank/DDBJ databases">
        <authorList>
            <person name="Delattre M."/>
        </authorList>
    </citation>
    <scope>NUCLEOTIDE SEQUENCE</scope>
    <source>
        <strain evidence="12">AF72</strain>
    </source>
</reference>
<feature type="non-terminal residue" evidence="12">
    <location>
        <position position="568"/>
    </location>
</feature>
<keyword evidence="9 11" id="KW-0472">Membrane</keyword>
<feature type="transmembrane region" description="Helical" evidence="11">
    <location>
        <begin position="483"/>
        <end position="502"/>
    </location>
</feature>
<keyword evidence="4" id="KW-1003">Cell membrane</keyword>
<dbReference type="PANTHER" id="PTHR21522">
    <property type="entry name" value="PROTON CHANNEL OTOP"/>
    <property type="match status" value="1"/>
</dbReference>
<evidence type="ECO:0000256" key="6">
    <source>
        <dbReference type="ARBA" id="ARBA00022781"/>
    </source>
</evidence>
<evidence type="ECO:0000256" key="3">
    <source>
        <dbReference type="ARBA" id="ARBA00022448"/>
    </source>
</evidence>
<comment type="subcellular location">
    <subcellularLocation>
        <location evidence="1">Cell membrane</location>
        <topology evidence="1">Multi-pass membrane protein</topology>
    </subcellularLocation>
</comment>
<evidence type="ECO:0000256" key="2">
    <source>
        <dbReference type="ARBA" id="ARBA00006513"/>
    </source>
</evidence>
<organism evidence="12 13">
    <name type="scientific">Mesorhabditis spiculigera</name>
    <dbReference type="NCBI Taxonomy" id="96644"/>
    <lineage>
        <taxon>Eukaryota</taxon>
        <taxon>Metazoa</taxon>
        <taxon>Ecdysozoa</taxon>
        <taxon>Nematoda</taxon>
        <taxon>Chromadorea</taxon>
        <taxon>Rhabditida</taxon>
        <taxon>Rhabditina</taxon>
        <taxon>Rhabditomorpha</taxon>
        <taxon>Rhabditoidea</taxon>
        <taxon>Rhabditidae</taxon>
        <taxon>Mesorhabditinae</taxon>
        <taxon>Mesorhabditis</taxon>
    </lineage>
</organism>
<evidence type="ECO:0000256" key="1">
    <source>
        <dbReference type="ARBA" id="ARBA00004651"/>
    </source>
</evidence>
<dbReference type="AlphaFoldDB" id="A0AA36DB49"/>
<evidence type="ECO:0000313" key="12">
    <source>
        <dbReference type="EMBL" id="CAJ0583992.1"/>
    </source>
</evidence>